<dbReference type="SUPFAM" id="SSF46626">
    <property type="entry name" value="Cytochrome c"/>
    <property type="match status" value="1"/>
</dbReference>
<protein>
    <submittedName>
        <fullName evidence="14">Cytochrome c</fullName>
    </submittedName>
</protein>
<keyword evidence="10" id="KW-0472">Membrane</keyword>
<dbReference type="InterPro" id="IPR036909">
    <property type="entry name" value="Cyt_c-like_dom_sf"/>
</dbReference>
<evidence type="ECO:0000256" key="8">
    <source>
        <dbReference type="ARBA" id="ARBA00022989"/>
    </source>
</evidence>
<feature type="domain" description="Cytochrome c" evidence="13">
    <location>
        <begin position="24"/>
        <end position="124"/>
    </location>
</feature>
<keyword evidence="3" id="KW-1003">Cell membrane</keyword>
<keyword evidence="4 11" id="KW-0349">Heme</keyword>
<keyword evidence="5" id="KW-0812">Transmembrane</keyword>
<dbReference type="PRINTS" id="PR00604">
    <property type="entry name" value="CYTCHRMECIAB"/>
</dbReference>
<dbReference type="PANTHER" id="PTHR11961">
    <property type="entry name" value="CYTOCHROME C"/>
    <property type="match status" value="1"/>
</dbReference>
<evidence type="ECO:0000256" key="5">
    <source>
        <dbReference type="ARBA" id="ARBA00022692"/>
    </source>
</evidence>
<name>A0A560FI05_9PROT</name>
<evidence type="ECO:0000256" key="4">
    <source>
        <dbReference type="ARBA" id="ARBA00022617"/>
    </source>
</evidence>
<dbReference type="PROSITE" id="PS51007">
    <property type="entry name" value="CYTC"/>
    <property type="match status" value="1"/>
</dbReference>
<dbReference type="InterPro" id="IPR002327">
    <property type="entry name" value="Cyt_c_1A/1B"/>
</dbReference>
<evidence type="ECO:0000256" key="11">
    <source>
        <dbReference type="PROSITE-ProRule" id="PRU00433"/>
    </source>
</evidence>
<keyword evidence="6 11" id="KW-0479">Metal-binding</keyword>
<dbReference type="InterPro" id="IPR009056">
    <property type="entry name" value="Cyt_c-like_dom"/>
</dbReference>
<evidence type="ECO:0000256" key="10">
    <source>
        <dbReference type="ARBA" id="ARBA00023136"/>
    </source>
</evidence>
<keyword evidence="12" id="KW-0732">Signal</keyword>
<dbReference type="AlphaFoldDB" id="A0A560FI05"/>
<proteinExistence type="predicted"/>
<evidence type="ECO:0000256" key="3">
    <source>
        <dbReference type="ARBA" id="ARBA00022475"/>
    </source>
</evidence>
<evidence type="ECO:0000256" key="12">
    <source>
        <dbReference type="SAM" id="SignalP"/>
    </source>
</evidence>
<accession>A0A560FI05</accession>
<gene>
    <name evidence="14" type="ORF">FBZ89_105110</name>
</gene>
<dbReference type="GO" id="GO:0046872">
    <property type="term" value="F:metal ion binding"/>
    <property type="evidence" value="ECO:0007669"/>
    <property type="project" value="UniProtKB-KW"/>
</dbReference>
<dbReference type="Proteomes" id="UP000319859">
    <property type="component" value="Unassembled WGS sequence"/>
</dbReference>
<evidence type="ECO:0000256" key="2">
    <source>
        <dbReference type="ARBA" id="ARBA00022448"/>
    </source>
</evidence>
<keyword evidence="7" id="KW-0249">Electron transport</keyword>
<dbReference type="GO" id="GO:0020037">
    <property type="term" value="F:heme binding"/>
    <property type="evidence" value="ECO:0007669"/>
    <property type="project" value="InterPro"/>
</dbReference>
<reference evidence="14 15" key="1">
    <citation type="submission" date="2019-06" db="EMBL/GenBank/DDBJ databases">
        <title>Genomic Encyclopedia of Type Strains, Phase IV (KMG-V): Genome sequencing to study the core and pangenomes of soil and plant-associated prokaryotes.</title>
        <authorList>
            <person name="Whitman W."/>
        </authorList>
    </citation>
    <scope>NUCLEOTIDE SEQUENCE [LARGE SCALE GENOMIC DNA]</scope>
    <source>
        <strain evidence="14 15">BR 11880</strain>
    </source>
</reference>
<evidence type="ECO:0000313" key="15">
    <source>
        <dbReference type="Proteomes" id="UP000319859"/>
    </source>
</evidence>
<evidence type="ECO:0000313" key="14">
    <source>
        <dbReference type="EMBL" id="TWB21240.1"/>
    </source>
</evidence>
<dbReference type="EMBL" id="VITN01000005">
    <property type="protein sequence ID" value="TWB21240.1"/>
    <property type="molecule type" value="Genomic_DNA"/>
</dbReference>
<evidence type="ECO:0000256" key="9">
    <source>
        <dbReference type="ARBA" id="ARBA00023004"/>
    </source>
</evidence>
<dbReference type="FunFam" id="1.10.760.10:FF:000026">
    <property type="entry name" value="Cytochrome C, membrane-bound"/>
    <property type="match status" value="1"/>
</dbReference>
<comment type="caution">
    <text evidence="14">The sequence shown here is derived from an EMBL/GenBank/DDBJ whole genome shotgun (WGS) entry which is preliminary data.</text>
</comment>
<dbReference type="Gene3D" id="1.10.760.10">
    <property type="entry name" value="Cytochrome c-like domain"/>
    <property type="match status" value="1"/>
</dbReference>
<sequence>MKIAAAITVLAIAVAGTAAAQTAGDPVKGEKVFQRCKACHSAEKDGADKLGPNLWGVVGRKSASEDGFNYSPAMKAANKTWDAATLDVYLTKPAALVPGTRMAFPGLPSAQDRADVIAYLSGLK</sequence>
<evidence type="ECO:0000259" key="13">
    <source>
        <dbReference type="PROSITE" id="PS51007"/>
    </source>
</evidence>
<keyword evidence="8" id="KW-1133">Transmembrane helix</keyword>
<keyword evidence="2" id="KW-0813">Transport</keyword>
<dbReference type="Pfam" id="PF00034">
    <property type="entry name" value="Cytochrom_C"/>
    <property type="match status" value="1"/>
</dbReference>
<feature type="signal peptide" evidence="12">
    <location>
        <begin position="1"/>
        <end position="20"/>
    </location>
</feature>
<organism evidence="14 15">
    <name type="scientific">Nitrospirillum amazonense</name>
    <dbReference type="NCBI Taxonomy" id="28077"/>
    <lineage>
        <taxon>Bacteria</taxon>
        <taxon>Pseudomonadati</taxon>
        <taxon>Pseudomonadota</taxon>
        <taxon>Alphaproteobacteria</taxon>
        <taxon>Rhodospirillales</taxon>
        <taxon>Azospirillaceae</taxon>
        <taxon>Nitrospirillum</taxon>
    </lineage>
</organism>
<dbReference type="RefSeq" id="WP_145749890.1">
    <property type="nucleotide sequence ID" value="NZ_VITN01000005.1"/>
</dbReference>
<feature type="chain" id="PRO_5022183025" evidence="12">
    <location>
        <begin position="21"/>
        <end position="124"/>
    </location>
</feature>
<keyword evidence="9 11" id="KW-0408">Iron</keyword>
<evidence type="ECO:0000256" key="6">
    <source>
        <dbReference type="ARBA" id="ARBA00022723"/>
    </source>
</evidence>
<dbReference type="GO" id="GO:0009055">
    <property type="term" value="F:electron transfer activity"/>
    <property type="evidence" value="ECO:0007669"/>
    <property type="project" value="InterPro"/>
</dbReference>
<comment type="subcellular location">
    <subcellularLocation>
        <location evidence="1">Cell membrane</location>
        <topology evidence="1">Single-pass membrane protein</topology>
    </subcellularLocation>
</comment>
<evidence type="ECO:0000256" key="1">
    <source>
        <dbReference type="ARBA" id="ARBA00004162"/>
    </source>
</evidence>
<dbReference type="GO" id="GO:0005886">
    <property type="term" value="C:plasma membrane"/>
    <property type="evidence" value="ECO:0007669"/>
    <property type="project" value="UniProtKB-SubCell"/>
</dbReference>
<dbReference type="OrthoDB" id="9805828at2"/>
<evidence type="ECO:0000256" key="7">
    <source>
        <dbReference type="ARBA" id="ARBA00022982"/>
    </source>
</evidence>